<dbReference type="Proteomes" id="UP000482155">
    <property type="component" value="Unassembled WGS sequence"/>
</dbReference>
<evidence type="ECO:0000256" key="4">
    <source>
        <dbReference type="ARBA" id="ARBA00023136"/>
    </source>
</evidence>
<dbReference type="GO" id="GO:0005886">
    <property type="term" value="C:plasma membrane"/>
    <property type="evidence" value="ECO:0007669"/>
    <property type="project" value="InterPro"/>
</dbReference>
<evidence type="ECO:0000256" key="3">
    <source>
        <dbReference type="ARBA" id="ARBA00022989"/>
    </source>
</evidence>
<keyword evidence="2" id="KW-0812">Transmembrane</keyword>
<gene>
    <name evidence="6" type="ORF">G3574_07915</name>
</gene>
<evidence type="ECO:0000313" key="7">
    <source>
        <dbReference type="Proteomes" id="UP000482155"/>
    </source>
</evidence>
<organism evidence="6 7">
    <name type="scientific">Noviherbaspirillum galbum</name>
    <dbReference type="NCBI Taxonomy" id="2709383"/>
    <lineage>
        <taxon>Bacteria</taxon>
        <taxon>Pseudomonadati</taxon>
        <taxon>Pseudomonadota</taxon>
        <taxon>Betaproteobacteria</taxon>
        <taxon>Burkholderiales</taxon>
        <taxon>Oxalobacteraceae</taxon>
        <taxon>Noviherbaspirillum</taxon>
    </lineage>
</organism>
<reference evidence="6 7" key="1">
    <citation type="submission" date="2020-02" db="EMBL/GenBank/DDBJ databases">
        <authorList>
            <person name="Kim M.K."/>
        </authorList>
    </citation>
    <scope>NUCLEOTIDE SEQUENCE [LARGE SCALE GENOMIC DNA]</scope>
    <source>
        <strain evidence="6 7">17J57-3</strain>
    </source>
</reference>
<dbReference type="InterPro" id="IPR007452">
    <property type="entry name" value="TamB_C"/>
</dbReference>
<keyword evidence="4" id="KW-0472">Membrane</keyword>
<dbReference type="PANTHER" id="PTHR36985">
    <property type="entry name" value="TRANSLOCATION AND ASSEMBLY MODULE SUBUNIT TAMB"/>
    <property type="match status" value="1"/>
</dbReference>
<dbReference type="PANTHER" id="PTHR36985:SF1">
    <property type="entry name" value="TRANSLOCATION AND ASSEMBLY MODULE SUBUNIT TAMB"/>
    <property type="match status" value="1"/>
</dbReference>
<dbReference type="GO" id="GO:0009306">
    <property type="term" value="P:protein secretion"/>
    <property type="evidence" value="ECO:0007669"/>
    <property type="project" value="InterPro"/>
</dbReference>
<sequence>MGKPARRHPLLKATLLVLIALPLLLALLAWSALHSEAGGRILLRTARQVLPGHLEATIAGGTVADGLALRDVVWRDAAREIRIDRLDGRWHADLTASPPALRISTLDVGRLQLTLLPQPDKPPSLPDSLRLPAQLQASSIRIGELDIRKDKTDISIKDIRLALASDGNSHRIDLAHASTPYGVASAALTLGGQRPFPVDGKLALDAALAEHRYRLDGLLSGDLSALGVQLDANGDGLQGRARITATPFDAVPFKEAHVDLQRLDPRVALPSLPPAALSAKADLRPRQGTAGLEVAGPVSVSNASPGPWDEPALPFASVSGDLTLRADGQSLEAMRIALPGGGALAGTARLSQGRATLEARAENVDPHALHTKLKPESLSGPITASSEGKEQQLAMALQGKALELDARARATPQSITLDQGELRVGKGRLVLTGNMARDGSSEVAAHGALHDFNPAALLSVRGKATQASINATFDAAGKLEPDLSARLRFAVGESSYAGLPMTGQGTLEIDGKTIGPSDARLLVAGNSIALKGAFGRPGDVLSFNLDAPALGRLGYGLSGAARANGTVSGTLERPSVAASASAAGLGWQAWRVANLDVVANTQGVPGRDPAARVRASVEAKNLVGPPGRLDTLHADVNGTYARHEASMAAQGRLRGQALDLRARAQGRLEERSPGYAWSGIVQSLESRGTPRVVLDEPVALQAASGRISLGKTSLTVQRAGIALDHLRYGDDGLSTAGRLSSLAVADLLALQRQFTGETPPVATDLVLDGSWDVTLGSTASGRFELRRRGGDVRLREGPQAVALGLQELALQGVLAGREARVDTRLAASRIGRAEGSARIGLLGGAGQRMVMPGADSAVSASVGIDLPRLQQIASLAGPRIGIDGGLQGRFSVGGTLSSPVLAGDVTGDGLAFTLYDQGIRLSDGVVRIHVADNIAELRQVEFRGGEGTLRAVGRIPLDAAHPTVQANIIADRLQLLANPSGNLTVSGRAAAANTNGQLDITGRFTVDRALFTQPQHAAPSLGDDVVVIRGDRRAATPAQTAGPASDKTQPARAGAFSPHVNVEIDLGEHFRFQGSGADLRLAGLLRVTSAPRETPQASGTVRVFDGTFEAFGTKLAIERGVLNFNGPATNPGLHIVAMRREQEVAAGVDITGTVRQPIVKLISEPQLADEEVLSWLVFGHGTGSGSGSELGAQAAARGAALGLLNSFGGKRLAKGFGLDKLSVGTSDFGSGSQQVIALGKEISDRLYVGYEQSLAGASGLLKLTYELSRNWSVVLRGGAIAGIDLFFNRRFDTRNRQETSGKLASQEGTPP</sequence>
<keyword evidence="7" id="KW-1185">Reference proteome</keyword>
<proteinExistence type="predicted"/>
<name>A0A6B3STN8_9BURK</name>
<dbReference type="Pfam" id="PF04357">
    <property type="entry name" value="TamB"/>
    <property type="match status" value="1"/>
</dbReference>
<evidence type="ECO:0000256" key="1">
    <source>
        <dbReference type="ARBA" id="ARBA00004167"/>
    </source>
</evidence>
<keyword evidence="3" id="KW-1133">Transmembrane helix</keyword>
<evidence type="ECO:0000256" key="2">
    <source>
        <dbReference type="ARBA" id="ARBA00022692"/>
    </source>
</evidence>
<dbReference type="GO" id="GO:0097347">
    <property type="term" value="C:TAM protein secretion complex"/>
    <property type="evidence" value="ECO:0007669"/>
    <property type="project" value="TreeGrafter"/>
</dbReference>
<dbReference type="EMBL" id="JAAIVB010000025">
    <property type="protein sequence ID" value="NEX60999.1"/>
    <property type="molecule type" value="Genomic_DNA"/>
</dbReference>
<comment type="subcellular location">
    <subcellularLocation>
        <location evidence="1">Membrane</location>
        <topology evidence="1">Single-pass membrane protein</topology>
    </subcellularLocation>
</comment>
<accession>A0A6B3STN8</accession>
<dbReference type="RefSeq" id="WP_163961782.1">
    <property type="nucleotide sequence ID" value="NZ_JAAIVB010000025.1"/>
</dbReference>
<protein>
    <recommendedName>
        <fullName evidence="5">Translocation and assembly module TamB C-terminal domain-containing protein</fullName>
    </recommendedName>
</protein>
<evidence type="ECO:0000313" key="6">
    <source>
        <dbReference type="EMBL" id="NEX60999.1"/>
    </source>
</evidence>
<comment type="caution">
    <text evidence="6">The sequence shown here is derived from an EMBL/GenBank/DDBJ whole genome shotgun (WGS) entry which is preliminary data.</text>
</comment>
<feature type="domain" description="Translocation and assembly module TamB C-terminal" evidence="5">
    <location>
        <begin position="944"/>
        <end position="1291"/>
    </location>
</feature>
<evidence type="ECO:0000259" key="5">
    <source>
        <dbReference type="Pfam" id="PF04357"/>
    </source>
</evidence>